<evidence type="ECO:0000313" key="4">
    <source>
        <dbReference type="EMBL" id="SPF77813.1"/>
    </source>
</evidence>
<feature type="domain" description="Intradiol ring-cleavage dioxygenases" evidence="3">
    <location>
        <begin position="64"/>
        <end position="178"/>
    </location>
</feature>
<feature type="compositionally biased region" description="Low complexity" evidence="1">
    <location>
        <begin position="259"/>
        <end position="269"/>
    </location>
</feature>
<dbReference type="PANTHER" id="PTHR34315">
    <property type="match status" value="1"/>
</dbReference>
<feature type="region of interest" description="Disordered" evidence="1">
    <location>
        <begin position="241"/>
        <end position="277"/>
    </location>
</feature>
<name>A0A2R8AP52_9RHOB</name>
<dbReference type="InterPro" id="IPR006311">
    <property type="entry name" value="TAT_signal"/>
</dbReference>
<dbReference type="GO" id="GO:0018576">
    <property type="term" value="F:catechol 1,2-dioxygenase activity"/>
    <property type="evidence" value="ECO:0007669"/>
    <property type="project" value="UniProtKB-EC"/>
</dbReference>
<dbReference type="Pfam" id="PF00775">
    <property type="entry name" value="Dioxygenase_C"/>
    <property type="match status" value="1"/>
</dbReference>
<dbReference type="InterPro" id="IPR015889">
    <property type="entry name" value="Intradiol_dOase_core"/>
</dbReference>
<dbReference type="RefSeq" id="WP_108884501.1">
    <property type="nucleotide sequence ID" value="NZ_OMOJ01000001.1"/>
</dbReference>
<dbReference type="OrthoDB" id="9800887at2"/>
<dbReference type="PANTHER" id="PTHR34315:SF1">
    <property type="entry name" value="INTRADIOL RING-CLEAVAGE DIOXYGENASES DOMAIN-CONTAINING PROTEIN-RELATED"/>
    <property type="match status" value="1"/>
</dbReference>
<keyword evidence="5" id="KW-1185">Reference proteome</keyword>
<dbReference type="Gene3D" id="2.60.130.10">
    <property type="entry name" value="Aromatic compound dioxygenase"/>
    <property type="match status" value="1"/>
</dbReference>
<reference evidence="5" key="1">
    <citation type="submission" date="2018-03" db="EMBL/GenBank/DDBJ databases">
        <authorList>
            <person name="Rodrigo-Torres L."/>
            <person name="Arahal R. D."/>
            <person name="Lucena T."/>
        </authorList>
    </citation>
    <scope>NUCLEOTIDE SEQUENCE [LARGE SCALE GENOMIC DNA]</scope>
    <source>
        <strain evidence="5">CECT 8871</strain>
    </source>
</reference>
<protein>
    <submittedName>
        <fullName evidence="4">Catechol 1,2-dioxygenase</fullName>
        <ecNumber evidence="4">1.13.11.1</ecNumber>
    </submittedName>
</protein>
<evidence type="ECO:0000259" key="3">
    <source>
        <dbReference type="Pfam" id="PF00775"/>
    </source>
</evidence>
<dbReference type="GO" id="GO:0008199">
    <property type="term" value="F:ferric iron binding"/>
    <property type="evidence" value="ECO:0007669"/>
    <property type="project" value="InterPro"/>
</dbReference>
<dbReference type="EC" id="1.13.11.1" evidence="4"/>
<accession>A0A2R8AP52</accession>
<feature type="signal peptide" evidence="2">
    <location>
        <begin position="1"/>
        <end position="23"/>
    </location>
</feature>
<dbReference type="PROSITE" id="PS51318">
    <property type="entry name" value="TAT"/>
    <property type="match status" value="1"/>
</dbReference>
<evidence type="ECO:0000256" key="2">
    <source>
        <dbReference type="SAM" id="SignalP"/>
    </source>
</evidence>
<dbReference type="InterPro" id="IPR000627">
    <property type="entry name" value="Intradiol_dOase_C"/>
</dbReference>
<evidence type="ECO:0000313" key="5">
    <source>
        <dbReference type="Proteomes" id="UP000244904"/>
    </source>
</evidence>
<gene>
    <name evidence="4" type="primary">catA</name>
    <name evidence="4" type="ORF">PRI8871_00399</name>
</gene>
<organism evidence="4 5">
    <name type="scientific">Pseudoprimorskyibacter insulae</name>
    <dbReference type="NCBI Taxonomy" id="1695997"/>
    <lineage>
        <taxon>Bacteria</taxon>
        <taxon>Pseudomonadati</taxon>
        <taxon>Pseudomonadota</taxon>
        <taxon>Alphaproteobacteria</taxon>
        <taxon>Rhodobacterales</taxon>
        <taxon>Paracoccaceae</taxon>
        <taxon>Pseudoprimorskyibacter</taxon>
    </lineage>
</organism>
<sequence>MIRSANLNRRSLLAGFAASPVVAAGIGAFPSAARSEAATAGLISPNVCMVLPEVTEGPYYFDPELVRADITEGKPGIPLKMQLQVVSADCTPIPGARVDIWHCDALGNYSGYKSQGSDGTNDTSGETFLRGTLMTDDSGIAAFTTIYPGWYRGRTTHIHYKVFLDERTVLTSQIFFPDALSEYLFQNTAPYNERTANRDTTNANDGIAKQVGEGGYAAIREQYGYYDAALVVGVDDTATSTQSMMPPMGDRPAGPPPSGASGATSGQAAVYIPGKDA</sequence>
<dbReference type="CDD" id="cd03457">
    <property type="entry name" value="intradiol_dioxygenase_like"/>
    <property type="match status" value="1"/>
</dbReference>
<keyword evidence="2" id="KW-0732">Signal</keyword>
<dbReference type="SUPFAM" id="SSF49482">
    <property type="entry name" value="Aromatic compound dioxygenase"/>
    <property type="match status" value="1"/>
</dbReference>
<keyword evidence="4" id="KW-0560">Oxidoreductase</keyword>
<feature type="chain" id="PRO_5015335392" evidence="2">
    <location>
        <begin position="24"/>
        <end position="277"/>
    </location>
</feature>
<keyword evidence="4" id="KW-0223">Dioxygenase</keyword>
<proteinExistence type="predicted"/>
<dbReference type="EMBL" id="OMOJ01000001">
    <property type="protein sequence ID" value="SPF77813.1"/>
    <property type="molecule type" value="Genomic_DNA"/>
</dbReference>
<evidence type="ECO:0000256" key="1">
    <source>
        <dbReference type="SAM" id="MobiDB-lite"/>
    </source>
</evidence>
<dbReference type="AlphaFoldDB" id="A0A2R8AP52"/>
<dbReference type="Proteomes" id="UP000244904">
    <property type="component" value="Unassembled WGS sequence"/>
</dbReference>